<protein>
    <submittedName>
        <fullName evidence="5">Probable triacylglycerol lipase</fullName>
    </submittedName>
</protein>
<dbReference type="SUPFAM" id="SSF53474">
    <property type="entry name" value="alpha/beta-Hydrolases"/>
    <property type="match status" value="1"/>
</dbReference>
<keyword evidence="3" id="KW-1133">Transmembrane helix</keyword>
<keyword evidence="6" id="KW-1185">Reference proteome</keyword>
<keyword evidence="2" id="KW-0378">Hydrolase</keyword>
<dbReference type="AlphaFoldDB" id="R4XGY4"/>
<evidence type="ECO:0000256" key="1">
    <source>
        <dbReference type="ARBA" id="ARBA00022729"/>
    </source>
</evidence>
<keyword evidence="1" id="KW-0732">Signal</keyword>
<reference evidence="5 6" key="1">
    <citation type="journal article" date="2013" name="MBio">
        <title>Genome sequencing of the plant pathogen Taphrina deformans, the causal agent of peach leaf curl.</title>
        <authorList>
            <person name="Cisse O.H."/>
            <person name="Almeida J.M.G.C.F."/>
            <person name="Fonseca A."/>
            <person name="Kumar A.A."/>
            <person name="Salojaervi J."/>
            <person name="Overmyer K."/>
            <person name="Hauser P.M."/>
            <person name="Pagni M."/>
        </authorList>
    </citation>
    <scope>NUCLEOTIDE SEQUENCE [LARGE SCALE GENOMIC DNA]</scope>
    <source>
        <strain evidence="6">PYCC 5710 / ATCC 11124 / CBS 356.35 / IMI 108563 / JCM 9778 / NBRC 8474</strain>
    </source>
</reference>
<dbReference type="VEuPathDB" id="FungiDB:TAPDE_002651"/>
<keyword evidence="3" id="KW-0472">Membrane</keyword>
<accession>R4XGY4</accession>
<sequence length="393" mass="42325">MLEPSLKNGRRRRGLRCCCGTAIVFLVLLVIASGAFLLAELLSRPGFDKNNQDTQSNLTRQKLQTTRGIMTGIISRIKSANETLSKQELVDYIQLSTAYSSAAYTVASTPQNCNNPAWSTLTDTLSSSTANGFVARDDVAQIIVVAFKGISSTRNFITGLNTRFVAMDIVNGSAIRDEAQVQAGVQDSYRTIESTLFVAVDREQSRFANYSILVTGHNLGGSQAVLASLALKARYPGTTVLCVTQGEGKAFNQAGADFIDREFPRTGYGMIRAVHGLDGIPTASAPYVNKDAVHHGGEVWQFKDPLVPDSVIICRGQGDPECSSSAPAPFVQFFLPALPWSAEALHYFDIELNSAQSAQCGGPGGQWQYALLTSRGVPKTTPSSNLVANVMRQ</sequence>
<dbReference type="InterPro" id="IPR029058">
    <property type="entry name" value="AB_hydrolase_fold"/>
</dbReference>
<dbReference type="GO" id="GO:0006629">
    <property type="term" value="P:lipid metabolic process"/>
    <property type="evidence" value="ECO:0007669"/>
    <property type="project" value="InterPro"/>
</dbReference>
<dbReference type="OrthoDB" id="426718at2759"/>
<evidence type="ECO:0000256" key="3">
    <source>
        <dbReference type="SAM" id="Phobius"/>
    </source>
</evidence>
<dbReference type="CDD" id="cd00519">
    <property type="entry name" value="Lipase_3"/>
    <property type="match status" value="1"/>
</dbReference>
<name>R4XGY4_TAPDE</name>
<dbReference type="Proteomes" id="UP000013776">
    <property type="component" value="Unassembled WGS sequence"/>
</dbReference>
<dbReference type="PANTHER" id="PTHR46640:SF1">
    <property type="entry name" value="FUNGAL LIPASE-LIKE DOMAIN-CONTAINING PROTEIN-RELATED"/>
    <property type="match status" value="1"/>
</dbReference>
<dbReference type="eggNOG" id="KOG4569">
    <property type="taxonomic scope" value="Eukaryota"/>
</dbReference>
<dbReference type="GO" id="GO:0016787">
    <property type="term" value="F:hydrolase activity"/>
    <property type="evidence" value="ECO:0007669"/>
    <property type="project" value="UniProtKB-KW"/>
</dbReference>
<comment type="caution">
    <text evidence="5">The sequence shown here is derived from an EMBL/GenBank/DDBJ whole genome shotgun (WGS) entry which is preliminary data.</text>
</comment>
<feature type="transmembrane region" description="Helical" evidence="3">
    <location>
        <begin position="21"/>
        <end position="42"/>
    </location>
</feature>
<dbReference type="STRING" id="1097556.R4XGY4"/>
<evidence type="ECO:0000259" key="4">
    <source>
        <dbReference type="Pfam" id="PF01764"/>
    </source>
</evidence>
<gene>
    <name evidence="5" type="ORF">TAPDE_002651</name>
</gene>
<dbReference type="PANTHER" id="PTHR46640">
    <property type="entry name" value="TRIACYLGLYCEROL LIPASE, PUTATIVE (AFU_ORTHOLOGUE AFUA_6G06510)-RELATED"/>
    <property type="match status" value="1"/>
</dbReference>
<dbReference type="InterPro" id="IPR051299">
    <property type="entry name" value="AB_hydrolase_lip/est"/>
</dbReference>
<dbReference type="Gene3D" id="3.40.50.1820">
    <property type="entry name" value="alpha/beta hydrolase"/>
    <property type="match status" value="1"/>
</dbReference>
<organism evidence="5 6">
    <name type="scientific">Taphrina deformans (strain PYCC 5710 / ATCC 11124 / CBS 356.35 / IMI 108563 / JCM 9778 / NBRC 8474)</name>
    <name type="common">Peach leaf curl fungus</name>
    <name type="synonym">Lalaria deformans</name>
    <dbReference type="NCBI Taxonomy" id="1097556"/>
    <lineage>
        <taxon>Eukaryota</taxon>
        <taxon>Fungi</taxon>
        <taxon>Dikarya</taxon>
        <taxon>Ascomycota</taxon>
        <taxon>Taphrinomycotina</taxon>
        <taxon>Taphrinomycetes</taxon>
        <taxon>Taphrinales</taxon>
        <taxon>Taphrinaceae</taxon>
        <taxon>Taphrina</taxon>
    </lineage>
</organism>
<dbReference type="Pfam" id="PF01764">
    <property type="entry name" value="Lipase_3"/>
    <property type="match status" value="1"/>
</dbReference>
<keyword evidence="3" id="KW-0812">Transmembrane</keyword>
<feature type="domain" description="Fungal lipase-type" evidence="4">
    <location>
        <begin position="144"/>
        <end position="285"/>
    </location>
</feature>
<evidence type="ECO:0000256" key="2">
    <source>
        <dbReference type="ARBA" id="ARBA00022801"/>
    </source>
</evidence>
<evidence type="ECO:0000313" key="5">
    <source>
        <dbReference type="EMBL" id="CCG82616.2"/>
    </source>
</evidence>
<proteinExistence type="predicted"/>
<dbReference type="InterPro" id="IPR002921">
    <property type="entry name" value="Fungal_lipase-type"/>
</dbReference>
<dbReference type="EMBL" id="CAHR02000093">
    <property type="protein sequence ID" value="CCG82616.2"/>
    <property type="molecule type" value="Genomic_DNA"/>
</dbReference>
<evidence type="ECO:0000313" key="6">
    <source>
        <dbReference type="Proteomes" id="UP000013776"/>
    </source>
</evidence>